<feature type="active site" description="Proton donor" evidence="7">
    <location>
        <position position="314"/>
    </location>
</feature>
<dbReference type="InterPro" id="IPR029019">
    <property type="entry name" value="HEX_eukaryotic_N"/>
</dbReference>
<evidence type="ECO:0000256" key="4">
    <source>
        <dbReference type="ARBA" id="ARBA00023180"/>
    </source>
</evidence>
<organism evidence="10 11">
    <name type="scientific">Triparma verrucosa</name>
    <dbReference type="NCBI Taxonomy" id="1606542"/>
    <lineage>
        <taxon>Eukaryota</taxon>
        <taxon>Sar</taxon>
        <taxon>Stramenopiles</taxon>
        <taxon>Ochrophyta</taxon>
        <taxon>Bolidophyceae</taxon>
        <taxon>Parmales</taxon>
        <taxon>Triparmaceae</taxon>
        <taxon>Triparma</taxon>
    </lineage>
</organism>
<dbReference type="SUPFAM" id="SSF55545">
    <property type="entry name" value="beta-N-acetylhexosaminidase-like domain"/>
    <property type="match status" value="1"/>
</dbReference>
<dbReference type="EMBL" id="BRXX01000418">
    <property type="protein sequence ID" value="GMI10524.1"/>
    <property type="molecule type" value="Genomic_DNA"/>
</dbReference>
<evidence type="ECO:0000256" key="6">
    <source>
        <dbReference type="PIRNR" id="PIRNR001093"/>
    </source>
</evidence>
<evidence type="ECO:0000259" key="9">
    <source>
        <dbReference type="Pfam" id="PF14845"/>
    </source>
</evidence>
<dbReference type="InterPro" id="IPR017853">
    <property type="entry name" value="GH"/>
</dbReference>
<reference evidence="11" key="1">
    <citation type="journal article" date="2023" name="Commun. Biol.">
        <title>Genome analysis of Parmales, the sister group of diatoms, reveals the evolutionary specialization of diatoms from phago-mixotrophs to photoautotrophs.</title>
        <authorList>
            <person name="Ban H."/>
            <person name="Sato S."/>
            <person name="Yoshikawa S."/>
            <person name="Yamada K."/>
            <person name="Nakamura Y."/>
            <person name="Ichinomiya M."/>
            <person name="Sato N."/>
            <person name="Blanc-Mathieu R."/>
            <person name="Endo H."/>
            <person name="Kuwata A."/>
            <person name="Ogata H."/>
        </authorList>
    </citation>
    <scope>NUCLEOTIDE SEQUENCE [LARGE SCALE GENOMIC DNA]</scope>
    <source>
        <strain evidence="11">NIES 3699</strain>
    </source>
</reference>
<comment type="caution">
    <text evidence="10">The sequence shown here is derived from an EMBL/GenBank/DDBJ whole genome shotgun (WGS) entry which is preliminary data.</text>
</comment>
<dbReference type="InterPro" id="IPR025705">
    <property type="entry name" value="Beta_hexosaminidase_sua/sub"/>
</dbReference>
<dbReference type="Pfam" id="PF14845">
    <property type="entry name" value="Glycohydro_20b2"/>
    <property type="match status" value="1"/>
</dbReference>
<comment type="similarity">
    <text evidence="2 6">Belongs to the glycosyl hydrolase 20 family.</text>
</comment>
<dbReference type="GO" id="GO:0016020">
    <property type="term" value="C:membrane"/>
    <property type="evidence" value="ECO:0007669"/>
    <property type="project" value="TreeGrafter"/>
</dbReference>
<dbReference type="Pfam" id="PF00728">
    <property type="entry name" value="Glyco_hydro_20"/>
    <property type="match status" value="1"/>
</dbReference>
<evidence type="ECO:0000256" key="5">
    <source>
        <dbReference type="ARBA" id="ARBA00023295"/>
    </source>
</evidence>
<keyword evidence="11" id="KW-1185">Reference proteome</keyword>
<name>A0A9W7FE44_9STRA</name>
<evidence type="ECO:0000259" key="8">
    <source>
        <dbReference type="Pfam" id="PF00728"/>
    </source>
</evidence>
<dbReference type="PANTHER" id="PTHR22600">
    <property type="entry name" value="BETA-HEXOSAMINIDASE"/>
    <property type="match status" value="1"/>
</dbReference>
<proteinExistence type="inferred from homology"/>
<dbReference type="PRINTS" id="PR00738">
    <property type="entry name" value="GLHYDRLASE20"/>
</dbReference>
<gene>
    <name evidence="10" type="ORF">TrVE_jg12702</name>
</gene>
<evidence type="ECO:0000256" key="3">
    <source>
        <dbReference type="ARBA" id="ARBA00022801"/>
    </source>
</evidence>
<dbReference type="InterPro" id="IPR015883">
    <property type="entry name" value="Glyco_hydro_20_cat"/>
</dbReference>
<dbReference type="GO" id="GO:0005975">
    <property type="term" value="P:carbohydrate metabolic process"/>
    <property type="evidence" value="ECO:0007669"/>
    <property type="project" value="InterPro"/>
</dbReference>
<dbReference type="GO" id="GO:0030203">
    <property type="term" value="P:glycosaminoglycan metabolic process"/>
    <property type="evidence" value="ECO:0007669"/>
    <property type="project" value="TreeGrafter"/>
</dbReference>
<dbReference type="PANTHER" id="PTHR22600:SF21">
    <property type="entry name" value="BETA-HEXOSAMINIDASE A"/>
    <property type="match status" value="1"/>
</dbReference>
<dbReference type="Proteomes" id="UP001165160">
    <property type="component" value="Unassembled WGS sequence"/>
</dbReference>
<dbReference type="AlphaFoldDB" id="A0A9W7FE44"/>
<dbReference type="GO" id="GO:0004563">
    <property type="term" value="F:beta-N-acetylhexosaminidase activity"/>
    <property type="evidence" value="ECO:0007669"/>
    <property type="project" value="UniProtKB-EC"/>
</dbReference>
<keyword evidence="5 6" id="KW-0326">Glycosidase</keyword>
<feature type="domain" description="Beta-hexosaminidase eukaryotic type N-terminal" evidence="9">
    <location>
        <begin position="52"/>
        <end position="130"/>
    </location>
</feature>
<dbReference type="Gene3D" id="3.30.379.10">
    <property type="entry name" value="Chitobiase/beta-hexosaminidase domain 2-like"/>
    <property type="match status" value="1"/>
</dbReference>
<keyword evidence="4" id="KW-0325">Glycoprotein</keyword>
<accession>A0A9W7FE44</accession>
<dbReference type="SUPFAM" id="SSF51445">
    <property type="entry name" value="(Trans)glycosidases"/>
    <property type="match status" value="1"/>
</dbReference>
<protein>
    <recommendedName>
        <fullName evidence="6">Beta-hexosaminidase</fullName>
        <ecNumber evidence="6">3.2.1.52</ecNumber>
    </recommendedName>
</protein>
<evidence type="ECO:0000313" key="11">
    <source>
        <dbReference type="Proteomes" id="UP001165160"/>
    </source>
</evidence>
<dbReference type="EC" id="3.2.1.52" evidence="6"/>
<dbReference type="Gene3D" id="3.20.20.80">
    <property type="entry name" value="Glycosidases"/>
    <property type="match status" value="1"/>
</dbReference>
<sequence>MTPPVSGPDDTPRLWPQPKQLLLGEDADDLFLGPDTFSIEYDETDDILVYNTAYYMIEMFKRKPFGDAPSGTSIKKLIINVEALADQTTYPTLGMDESYTLTHSEGKQEIVLEAKTSFGAIRGLETFSQLLQMNRGFVIKKGAGLQIEDAPKYPWRGLMLDPARHYITVPEVKKQIDAMSQNKLNVLHMHFTDGESFTIDTSEWPKFSNISEFGSYHPSLTYSKSDLQSIVEYARLRGVRVIPEFDHPAHMASWSLSHPSLLADCPTVNPHPEWPRYYSPADVTNPLVYEVFDTLLSEIGGIFPDPYFHVGGDEPHYDCWAADENIVAWANSQGYNTDTDLYNYYQRGLGEILKRYNKTTHGWAEIFSVEGASVPSDAVVEVWQGNDQITDTISGGYKTIVSSDWYLDLGGDWTKFYASDPASYLGADGDPDGLLLGGESCMWNAAFDERTNMDAAIWPNAAAAAEILWTGVLEDVDKARTRLSQQRCRMVRRGVRAAPIAEDYCGDDLYVRKSLTYYYTCDFPASPETPPP</sequence>
<dbReference type="PIRSF" id="PIRSF001093">
    <property type="entry name" value="B-hxosamndse_ab_euk"/>
    <property type="match status" value="1"/>
</dbReference>
<dbReference type="InterPro" id="IPR029018">
    <property type="entry name" value="Hex-like_dom2"/>
</dbReference>
<evidence type="ECO:0000256" key="2">
    <source>
        <dbReference type="ARBA" id="ARBA00006285"/>
    </source>
</evidence>
<comment type="catalytic activity">
    <reaction evidence="1 6">
        <text>Hydrolysis of terminal non-reducing N-acetyl-D-hexosamine residues in N-acetyl-beta-D-hexosaminides.</text>
        <dbReference type="EC" id="3.2.1.52"/>
    </reaction>
</comment>
<evidence type="ECO:0000256" key="1">
    <source>
        <dbReference type="ARBA" id="ARBA00001231"/>
    </source>
</evidence>
<evidence type="ECO:0000313" key="10">
    <source>
        <dbReference type="EMBL" id="GMI10524.1"/>
    </source>
</evidence>
<feature type="domain" description="Glycoside hydrolase family 20 catalytic" evidence="8">
    <location>
        <begin position="153"/>
        <end position="471"/>
    </location>
</feature>
<keyword evidence="3 6" id="KW-0378">Hydrolase</keyword>
<evidence type="ECO:0000256" key="7">
    <source>
        <dbReference type="PIRSR" id="PIRSR001093-1"/>
    </source>
</evidence>